<feature type="region of interest" description="Disordered" evidence="1">
    <location>
        <begin position="119"/>
        <end position="143"/>
    </location>
</feature>
<evidence type="ECO:0000256" key="1">
    <source>
        <dbReference type="SAM" id="MobiDB-lite"/>
    </source>
</evidence>
<gene>
    <name evidence="2" type="ORF">HCEG_07085</name>
</gene>
<protein>
    <submittedName>
        <fullName evidence="2">Predicted protein</fullName>
    </submittedName>
</protein>
<dbReference type="AlphaFoldDB" id="F0UQ27"/>
<dbReference type="EMBL" id="DS990640">
    <property type="protein sequence ID" value="EGC47870.1"/>
    <property type="molecule type" value="Genomic_DNA"/>
</dbReference>
<dbReference type="OrthoDB" id="10604843at2759"/>
<sequence length="143" mass="15958">MKRGEAHNVHDFATSTKKRKQACALSKSVILNTRIRPSISESISAIQRETGMAIGISRREYRPLAHGPSTPSQNKQKFLVLMRLGASQPETPLSHHHRAFPNHSKLFSDALMWNSTPERSSNAKAEINTSGKTSLQAEWAVRE</sequence>
<dbReference type="Proteomes" id="UP000008142">
    <property type="component" value="Unassembled WGS sequence"/>
</dbReference>
<evidence type="ECO:0000313" key="3">
    <source>
        <dbReference type="Proteomes" id="UP000008142"/>
    </source>
</evidence>
<proteinExistence type="predicted"/>
<dbReference type="HOGENOM" id="CLU_1805619_0_0_1"/>
<accession>F0UQ27</accession>
<evidence type="ECO:0000313" key="2">
    <source>
        <dbReference type="EMBL" id="EGC47870.1"/>
    </source>
</evidence>
<reference evidence="3" key="1">
    <citation type="submission" date="2008-07" db="EMBL/GenBank/DDBJ databases">
        <title>Annotation of Ajellomyces capsulatus strain H88.</title>
        <authorList>
            <person name="Champion M."/>
            <person name="Cuomo C."/>
            <person name="Ma L.-J."/>
            <person name="Henn M.R."/>
            <person name="Sil A."/>
            <person name="Goldman B."/>
            <person name="Young S.K."/>
            <person name="Kodira C.D."/>
            <person name="Zeng Q."/>
            <person name="Koehrsen M."/>
            <person name="Alvarado L."/>
            <person name="Berlin A."/>
            <person name="Borenstein D."/>
            <person name="Chen Z."/>
            <person name="Engels R."/>
            <person name="Freedman E."/>
            <person name="Gellesch M."/>
            <person name="Goldberg J."/>
            <person name="Griggs A."/>
            <person name="Gujja S."/>
            <person name="Heiman D."/>
            <person name="Hepburn T."/>
            <person name="Howarth C."/>
            <person name="Jen D."/>
            <person name="Larson L."/>
            <person name="Lewis B."/>
            <person name="Mehta T."/>
            <person name="Park D."/>
            <person name="Pearson M."/>
            <person name="Roberts A."/>
            <person name="Saif S."/>
            <person name="Shea T."/>
            <person name="Shenoy N."/>
            <person name="Sisk P."/>
            <person name="Stolte C."/>
            <person name="Sykes S."/>
            <person name="Walk T."/>
            <person name="White J."/>
            <person name="Yandava C."/>
            <person name="Klein B."/>
            <person name="McEwen J.G."/>
            <person name="Puccia R."/>
            <person name="Goldman G.H."/>
            <person name="Felipe M.S."/>
            <person name="Nino-Vega G."/>
            <person name="San-Blas G."/>
            <person name="Taylor J."/>
            <person name="Mendoza L."/>
            <person name="Galagan J."/>
            <person name="Nusbaum C."/>
            <person name="Birren B."/>
        </authorList>
    </citation>
    <scope>NUCLEOTIDE SEQUENCE [LARGE SCALE GENOMIC DNA]</scope>
    <source>
        <strain evidence="3">H88</strain>
    </source>
</reference>
<name>F0UQ27_AJEC8</name>
<organism evidence="3">
    <name type="scientific">Ajellomyces capsulatus (strain H88)</name>
    <name type="common">Darling's disease fungus</name>
    <name type="synonym">Histoplasma capsulatum</name>
    <dbReference type="NCBI Taxonomy" id="544711"/>
    <lineage>
        <taxon>Eukaryota</taxon>
        <taxon>Fungi</taxon>
        <taxon>Dikarya</taxon>
        <taxon>Ascomycota</taxon>
        <taxon>Pezizomycotina</taxon>
        <taxon>Eurotiomycetes</taxon>
        <taxon>Eurotiomycetidae</taxon>
        <taxon>Onygenales</taxon>
        <taxon>Ajellomycetaceae</taxon>
        <taxon>Histoplasma</taxon>
    </lineage>
</organism>
<feature type="compositionally biased region" description="Polar residues" evidence="1">
    <location>
        <begin position="119"/>
        <end position="136"/>
    </location>
</feature>